<protein>
    <submittedName>
        <fullName evidence="2">Uncharacterized protein</fullName>
    </submittedName>
</protein>
<comment type="caution">
    <text evidence="2">The sequence shown here is derived from an EMBL/GenBank/DDBJ whole genome shotgun (WGS) entry which is preliminary data.</text>
</comment>
<sequence length="308" mass="33259">MATRRRAQAGAEIVAATHGTGATKQTSSAAEAENTDPQGGEHSRPPAALAGPENERFVNSALQRMLLERYGRVETGRIGIEKKRTSSTADAQRGHPGVQAQVSNIYGGALQRDATIGAWISSLEDYPRANANVHRVGNHNALLGNHRNNMLKASTPRQGELRRSGDATVSDSPEVANQPIAHFTATSPVVPTPASTASPGVADPEVDHIRIIFTYLNYTYTRTSIRGEARTDWASLPHTGYRAVLNYAVLWRQSPCPTCSREARPPGSARRPARCWSACISTSHHVPRTTLSAIAHAFDAHATLRYCT</sequence>
<organism evidence="2 3">
    <name type="scientific">Monosporascus cannonballus</name>
    <dbReference type="NCBI Taxonomy" id="155416"/>
    <lineage>
        <taxon>Eukaryota</taxon>
        <taxon>Fungi</taxon>
        <taxon>Dikarya</taxon>
        <taxon>Ascomycota</taxon>
        <taxon>Pezizomycotina</taxon>
        <taxon>Sordariomycetes</taxon>
        <taxon>Xylariomycetidae</taxon>
        <taxon>Xylariales</taxon>
        <taxon>Xylariales incertae sedis</taxon>
        <taxon>Monosporascus</taxon>
    </lineage>
</organism>
<name>A0ABY0GS10_9PEZI</name>
<keyword evidence="3" id="KW-1185">Reference proteome</keyword>
<feature type="region of interest" description="Disordered" evidence="1">
    <location>
        <begin position="1"/>
        <end position="53"/>
    </location>
</feature>
<evidence type="ECO:0000313" key="3">
    <source>
        <dbReference type="Proteomes" id="UP000294003"/>
    </source>
</evidence>
<reference evidence="2 3" key="1">
    <citation type="submission" date="2018-06" db="EMBL/GenBank/DDBJ databases">
        <title>Complete Genomes of Monosporascus.</title>
        <authorList>
            <person name="Robinson A.J."/>
            <person name="Natvig D.O."/>
        </authorList>
    </citation>
    <scope>NUCLEOTIDE SEQUENCE [LARGE SCALE GENOMIC DNA]</scope>
    <source>
        <strain evidence="2 3">CBS 609.92</strain>
    </source>
</reference>
<gene>
    <name evidence="2" type="ORF">DL762_010180</name>
</gene>
<dbReference type="EMBL" id="QJNS01000708">
    <property type="protein sequence ID" value="RYO75127.1"/>
    <property type="molecule type" value="Genomic_DNA"/>
</dbReference>
<evidence type="ECO:0000256" key="1">
    <source>
        <dbReference type="SAM" id="MobiDB-lite"/>
    </source>
</evidence>
<accession>A0ABY0GS10</accession>
<proteinExistence type="predicted"/>
<dbReference type="Proteomes" id="UP000294003">
    <property type="component" value="Unassembled WGS sequence"/>
</dbReference>
<feature type="compositionally biased region" description="Polar residues" evidence="1">
    <location>
        <begin position="20"/>
        <end position="29"/>
    </location>
</feature>
<evidence type="ECO:0000313" key="2">
    <source>
        <dbReference type="EMBL" id="RYO75127.1"/>
    </source>
</evidence>